<feature type="chain" id="PRO_5001969348" description="PepSY domain-containing protein" evidence="2">
    <location>
        <begin position="27"/>
        <end position="128"/>
    </location>
</feature>
<feature type="compositionally biased region" description="Basic and acidic residues" evidence="1">
    <location>
        <begin position="44"/>
        <end position="62"/>
    </location>
</feature>
<feature type="region of interest" description="Disordered" evidence="1">
    <location>
        <begin position="35"/>
        <end position="67"/>
    </location>
</feature>
<keyword evidence="2" id="KW-0732">Signal</keyword>
<name>A0A0A0ETU6_9GAMM</name>
<keyword evidence="4" id="KW-1185">Reference proteome</keyword>
<feature type="region of interest" description="Disordered" evidence="1">
    <location>
        <begin position="106"/>
        <end position="128"/>
    </location>
</feature>
<dbReference type="AlphaFoldDB" id="A0A0A0ETU6"/>
<reference evidence="3 4" key="1">
    <citation type="submission" date="2013-08" db="EMBL/GenBank/DDBJ databases">
        <title>Genome sequencing of Lysobacter.</title>
        <authorList>
            <person name="Zhang S."/>
            <person name="Wang G."/>
        </authorList>
    </citation>
    <scope>NUCLEOTIDE SEQUENCE [LARGE SCALE GENOMIC DNA]</scope>
    <source>
        <strain evidence="3 4">GH1-9</strain>
    </source>
</reference>
<dbReference type="eggNOG" id="ENOG5032Q63">
    <property type="taxonomic scope" value="Bacteria"/>
</dbReference>
<dbReference type="RefSeq" id="WP_036138858.1">
    <property type="nucleotide sequence ID" value="NZ_AVPU01000023.1"/>
</dbReference>
<feature type="signal peptide" evidence="2">
    <location>
        <begin position="1"/>
        <end position="26"/>
    </location>
</feature>
<gene>
    <name evidence="3" type="ORF">N800_07140</name>
</gene>
<protein>
    <recommendedName>
        <fullName evidence="5">PepSY domain-containing protein</fullName>
    </recommendedName>
</protein>
<evidence type="ECO:0000313" key="3">
    <source>
        <dbReference type="EMBL" id="KGM53670.1"/>
    </source>
</evidence>
<evidence type="ECO:0000313" key="4">
    <source>
        <dbReference type="Proteomes" id="UP000029998"/>
    </source>
</evidence>
<feature type="compositionally biased region" description="Basic and acidic residues" evidence="1">
    <location>
        <begin position="109"/>
        <end position="128"/>
    </location>
</feature>
<proteinExistence type="predicted"/>
<organism evidence="3 4">
    <name type="scientific">Lysobacter daejeonensis GH1-9</name>
    <dbReference type="NCBI Taxonomy" id="1385517"/>
    <lineage>
        <taxon>Bacteria</taxon>
        <taxon>Pseudomonadati</taxon>
        <taxon>Pseudomonadota</taxon>
        <taxon>Gammaproteobacteria</taxon>
        <taxon>Lysobacterales</taxon>
        <taxon>Lysobacteraceae</taxon>
        <taxon>Aerolutibacter</taxon>
    </lineage>
</organism>
<accession>A0A0A0ETU6</accession>
<dbReference type="Proteomes" id="UP000029998">
    <property type="component" value="Unassembled WGS sequence"/>
</dbReference>
<evidence type="ECO:0000256" key="1">
    <source>
        <dbReference type="SAM" id="MobiDB-lite"/>
    </source>
</evidence>
<evidence type="ECO:0008006" key="5">
    <source>
        <dbReference type="Google" id="ProtNLM"/>
    </source>
</evidence>
<sequence length="128" mass="14002">MTRPAVRLASIAVSFAALVGAGDAMAQLRGVLPERVPVAQDMGRGPERDDDRRPQRDHDRRGGNAALAEAVRRVERRTGGQVLSAERVPYDGRDVSRVKVVDSSGRVRVYMEDQPGRGPDPRTRGDDD</sequence>
<evidence type="ECO:0000256" key="2">
    <source>
        <dbReference type="SAM" id="SignalP"/>
    </source>
</evidence>
<dbReference type="STRING" id="1385517.N800_07140"/>
<dbReference type="EMBL" id="AVPU01000023">
    <property type="protein sequence ID" value="KGM53670.1"/>
    <property type="molecule type" value="Genomic_DNA"/>
</dbReference>
<comment type="caution">
    <text evidence="3">The sequence shown here is derived from an EMBL/GenBank/DDBJ whole genome shotgun (WGS) entry which is preliminary data.</text>
</comment>